<proteinExistence type="predicted"/>
<dbReference type="EnsemblPlants" id="LPERR12G01000.2">
    <property type="protein sequence ID" value="LPERR12G01000.2"/>
    <property type="gene ID" value="LPERR12G01000"/>
</dbReference>
<dbReference type="HOGENOM" id="CLU_004544_6_1_1"/>
<dbReference type="SMART" id="SM00950">
    <property type="entry name" value="Piwi"/>
    <property type="match status" value="1"/>
</dbReference>
<keyword evidence="4" id="KW-1185">Reference proteome</keyword>
<feature type="region of interest" description="Disordered" evidence="1">
    <location>
        <begin position="153"/>
        <end position="173"/>
    </location>
</feature>
<dbReference type="SUPFAM" id="SSF53098">
    <property type="entry name" value="Ribonuclease H-like"/>
    <property type="match status" value="1"/>
</dbReference>
<feature type="domain" description="Piwi" evidence="2">
    <location>
        <begin position="1"/>
        <end position="89"/>
    </location>
</feature>
<sequence>MIDGLFKPQGAQEDDGLIRELLVDFYTSTGKHKPDQVIIFGDGVSESQFTQVLNIELDQIIEACKFLDENWSPKFTLIVEQKNHHTKIFVPASQNNGTTRPTHYHILHDEIGFSADDLQELLPEEHYSHINRCTHLLAAAQVSQFIKFDEMSETSSSHGGHTSAGSAPVPELPRLHNKVRSSMFSRAAASLLCMG</sequence>
<dbReference type="Gramene" id="LPERR12G01000.1">
    <property type="protein sequence ID" value="LPERR12G01000.1"/>
    <property type="gene ID" value="LPERR12G01000"/>
</dbReference>
<dbReference type="eggNOG" id="KOG1041">
    <property type="taxonomic scope" value="Eukaryota"/>
</dbReference>
<evidence type="ECO:0000256" key="1">
    <source>
        <dbReference type="SAM" id="MobiDB-lite"/>
    </source>
</evidence>
<dbReference type="AlphaFoldDB" id="A0A0D9XW93"/>
<dbReference type="Pfam" id="PF02171">
    <property type="entry name" value="Piwi"/>
    <property type="match status" value="1"/>
</dbReference>
<evidence type="ECO:0000313" key="3">
    <source>
        <dbReference type="EnsemblPlants" id="LPERR12G01000.1"/>
    </source>
</evidence>
<evidence type="ECO:0000259" key="2">
    <source>
        <dbReference type="PROSITE" id="PS50822"/>
    </source>
</evidence>
<dbReference type="PROSITE" id="PS50822">
    <property type="entry name" value="PIWI"/>
    <property type="match status" value="1"/>
</dbReference>
<evidence type="ECO:0000313" key="4">
    <source>
        <dbReference type="Proteomes" id="UP000032180"/>
    </source>
</evidence>
<organism evidence="3 4">
    <name type="scientific">Leersia perrieri</name>
    <dbReference type="NCBI Taxonomy" id="77586"/>
    <lineage>
        <taxon>Eukaryota</taxon>
        <taxon>Viridiplantae</taxon>
        <taxon>Streptophyta</taxon>
        <taxon>Embryophyta</taxon>
        <taxon>Tracheophyta</taxon>
        <taxon>Spermatophyta</taxon>
        <taxon>Magnoliopsida</taxon>
        <taxon>Liliopsida</taxon>
        <taxon>Poales</taxon>
        <taxon>Poaceae</taxon>
        <taxon>BOP clade</taxon>
        <taxon>Oryzoideae</taxon>
        <taxon>Oryzeae</taxon>
        <taxon>Oryzinae</taxon>
        <taxon>Leersia</taxon>
    </lineage>
</organism>
<dbReference type="STRING" id="77586.A0A0D9XW93"/>
<reference evidence="3 4" key="2">
    <citation type="submission" date="2013-12" db="EMBL/GenBank/DDBJ databases">
        <authorList>
            <person name="Yu Y."/>
            <person name="Lee S."/>
            <person name="de Baynast K."/>
            <person name="Wissotski M."/>
            <person name="Liu L."/>
            <person name="Talag J."/>
            <person name="Goicoechea J."/>
            <person name="Angelova A."/>
            <person name="Jetty R."/>
            <person name="Kudrna D."/>
            <person name="Golser W."/>
            <person name="Rivera L."/>
            <person name="Zhang J."/>
            <person name="Wing R."/>
        </authorList>
    </citation>
    <scope>NUCLEOTIDE SEQUENCE</scope>
</reference>
<dbReference type="Gramene" id="LPERR12G01000.2">
    <property type="protein sequence ID" value="LPERR12G01000.2"/>
    <property type="gene ID" value="LPERR12G01000"/>
</dbReference>
<feature type="compositionally biased region" description="Low complexity" evidence="1">
    <location>
        <begin position="154"/>
        <end position="167"/>
    </location>
</feature>
<dbReference type="GO" id="GO:0003676">
    <property type="term" value="F:nucleic acid binding"/>
    <property type="evidence" value="ECO:0007669"/>
    <property type="project" value="InterPro"/>
</dbReference>
<dbReference type="Proteomes" id="UP000032180">
    <property type="component" value="Chromosome 12"/>
</dbReference>
<dbReference type="Gene3D" id="3.30.420.10">
    <property type="entry name" value="Ribonuclease H-like superfamily/Ribonuclease H"/>
    <property type="match status" value="2"/>
</dbReference>
<reference evidence="3 4" key="1">
    <citation type="submission" date="2012-08" db="EMBL/GenBank/DDBJ databases">
        <title>Oryza genome evolution.</title>
        <authorList>
            <person name="Wing R.A."/>
        </authorList>
    </citation>
    <scope>NUCLEOTIDE SEQUENCE</scope>
</reference>
<dbReference type="EnsemblPlants" id="LPERR12G01000.1">
    <property type="protein sequence ID" value="LPERR12G01000.1"/>
    <property type="gene ID" value="LPERR12G01000"/>
</dbReference>
<reference evidence="3" key="3">
    <citation type="submission" date="2015-04" db="UniProtKB">
        <authorList>
            <consortium name="EnsemblPlants"/>
        </authorList>
    </citation>
    <scope>IDENTIFICATION</scope>
</reference>
<dbReference type="InterPro" id="IPR012337">
    <property type="entry name" value="RNaseH-like_sf"/>
</dbReference>
<name>A0A0D9XW93_9ORYZ</name>
<dbReference type="PANTHER" id="PTHR22891">
    <property type="entry name" value="EUKARYOTIC TRANSLATION INITIATION FACTOR 2C"/>
    <property type="match status" value="1"/>
</dbReference>
<dbReference type="InterPro" id="IPR036397">
    <property type="entry name" value="RNaseH_sf"/>
</dbReference>
<protein>
    <recommendedName>
        <fullName evidence="2">Piwi domain-containing protein</fullName>
    </recommendedName>
</protein>
<dbReference type="InterPro" id="IPR003165">
    <property type="entry name" value="Piwi"/>
</dbReference>
<accession>A0A0D9XW93</accession>